<name>A0AAV2RVL1_MEGNR</name>
<feature type="binding site" evidence="5">
    <location>
        <position position="174"/>
    </location>
    <ligand>
        <name>Fe cation</name>
        <dbReference type="ChEBI" id="CHEBI:24875"/>
        <note>catalytic</note>
    </ligand>
</feature>
<feature type="binding site" evidence="5">
    <location>
        <position position="235"/>
    </location>
    <ligand>
        <name>Fe cation</name>
        <dbReference type="ChEBI" id="CHEBI:24875"/>
        <note>catalytic</note>
    </ligand>
</feature>
<keyword evidence="4 5" id="KW-0408">Iron</keyword>
<protein>
    <submittedName>
        <fullName evidence="6">Uncharacterized protein</fullName>
    </submittedName>
</protein>
<dbReference type="AlphaFoldDB" id="A0AAV2RVL1"/>
<dbReference type="Proteomes" id="UP001497623">
    <property type="component" value="Unassembled WGS sequence"/>
</dbReference>
<evidence type="ECO:0000256" key="1">
    <source>
        <dbReference type="ARBA" id="ARBA00006787"/>
    </source>
</evidence>
<evidence type="ECO:0000256" key="3">
    <source>
        <dbReference type="ARBA" id="ARBA00023002"/>
    </source>
</evidence>
<evidence type="ECO:0000256" key="5">
    <source>
        <dbReference type="PIRSR" id="PIRSR604294-1"/>
    </source>
</evidence>
<gene>
    <name evidence="6" type="ORF">MNOR_LOCUS29837</name>
</gene>
<keyword evidence="7" id="KW-1185">Reference proteome</keyword>
<dbReference type="GO" id="GO:0042574">
    <property type="term" value="P:retinal metabolic process"/>
    <property type="evidence" value="ECO:0007669"/>
    <property type="project" value="TreeGrafter"/>
</dbReference>
<sequence length="523" mass="57941">MEIDKNSALRNCLYEKPYTIAPNLTGTIPPWLRGSYILNGPGRMKYGDSEFNHVFDGSALLQKFTFSEIGITYSSKFLRSFAYTSNSENESIVVSEFGTCGKSAAKGKMAKLGEKFAFDRLFSDNAPIALEKYGGDWYAVTEAPFLHKIDPTTLETISKVDLHKELNINSQCPHPHLMPDGSSYTILHAVGATGPKYDIVKIPPKPLDGKSNVFAKPEKVASVDARWKMNPCHMHSFGVTEKHIVILEQPLTIDVMAMVANTVKEKPFIGGMEWKENKLVKIHLVNRETGKQVKQKIKCEAFFYMHIVNAYEKDNHLVIDLNAYEKADLLHAFYLKNLRENGKSLASSLDVGAVKRIVIPMDVNDKAAPEMNQVMLAGSKAKAFRQKDGDLILTPEILHNMSLEIPAMNQNYAGKKYQYFWGAHGDLHKAQGKVGKLNVDTQEIKMWGEDGLYASVVQFVPRPGATAEDDGVVTVSCLHGGTNSRNKVTAVILNGADLTEIARSTFTAPSDTPRSLHGTFLPA</sequence>
<feature type="binding site" evidence="5">
    <location>
        <position position="306"/>
    </location>
    <ligand>
        <name>Fe cation</name>
        <dbReference type="ChEBI" id="CHEBI:24875"/>
        <note>catalytic</note>
    </ligand>
</feature>
<comment type="similarity">
    <text evidence="1">Belongs to the carotenoid oxygenase family.</text>
</comment>
<keyword evidence="2 5" id="KW-0479">Metal-binding</keyword>
<dbReference type="GO" id="GO:0046872">
    <property type="term" value="F:metal ion binding"/>
    <property type="evidence" value="ECO:0007669"/>
    <property type="project" value="UniProtKB-KW"/>
</dbReference>
<dbReference type="GO" id="GO:0010436">
    <property type="term" value="F:carotenoid dioxygenase activity"/>
    <property type="evidence" value="ECO:0007669"/>
    <property type="project" value="TreeGrafter"/>
</dbReference>
<feature type="non-terminal residue" evidence="6">
    <location>
        <position position="523"/>
    </location>
</feature>
<dbReference type="InterPro" id="IPR004294">
    <property type="entry name" value="Carotenoid_Oase"/>
</dbReference>
<accession>A0AAV2RVL1</accession>
<dbReference type="GO" id="GO:0016121">
    <property type="term" value="P:carotene catabolic process"/>
    <property type="evidence" value="ECO:0007669"/>
    <property type="project" value="TreeGrafter"/>
</dbReference>
<reference evidence="6 7" key="1">
    <citation type="submission" date="2024-05" db="EMBL/GenBank/DDBJ databases">
        <authorList>
            <person name="Wallberg A."/>
        </authorList>
    </citation>
    <scope>NUCLEOTIDE SEQUENCE [LARGE SCALE GENOMIC DNA]</scope>
</reference>
<dbReference type="EMBL" id="CAXKWB010035287">
    <property type="protein sequence ID" value="CAL4146233.1"/>
    <property type="molecule type" value="Genomic_DNA"/>
</dbReference>
<evidence type="ECO:0000313" key="7">
    <source>
        <dbReference type="Proteomes" id="UP001497623"/>
    </source>
</evidence>
<proteinExistence type="inferred from homology"/>
<feature type="binding site" evidence="5">
    <location>
        <position position="517"/>
    </location>
    <ligand>
        <name>Fe cation</name>
        <dbReference type="ChEBI" id="CHEBI:24875"/>
        <note>catalytic</note>
    </ligand>
</feature>
<evidence type="ECO:0000256" key="2">
    <source>
        <dbReference type="ARBA" id="ARBA00022723"/>
    </source>
</evidence>
<dbReference type="PANTHER" id="PTHR10543:SF24">
    <property type="entry name" value="CAROTENOID ISOMEROOXYGENASE"/>
    <property type="match status" value="1"/>
</dbReference>
<keyword evidence="3" id="KW-0560">Oxidoreductase</keyword>
<dbReference type="PANTHER" id="PTHR10543">
    <property type="entry name" value="BETA-CAROTENE DIOXYGENASE"/>
    <property type="match status" value="1"/>
</dbReference>
<dbReference type="GO" id="GO:0003834">
    <property type="term" value="F:beta-carotene 15,15'-dioxygenase activity"/>
    <property type="evidence" value="ECO:0007669"/>
    <property type="project" value="TreeGrafter"/>
</dbReference>
<comment type="caution">
    <text evidence="6">The sequence shown here is derived from an EMBL/GenBank/DDBJ whole genome shotgun (WGS) entry which is preliminary data.</text>
</comment>
<comment type="cofactor">
    <cofactor evidence="5">
        <name>Fe(2+)</name>
        <dbReference type="ChEBI" id="CHEBI:29033"/>
    </cofactor>
    <text evidence="5">Binds 1 Fe(2+) ion per subunit.</text>
</comment>
<evidence type="ECO:0000256" key="4">
    <source>
        <dbReference type="ARBA" id="ARBA00023004"/>
    </source>
</evidence>
<organism evidence="6 7">
    <name type="scientific">Meganyctiphanes norvegica</name>
    <name type="common">Northern krill</name>
    <name type="synonym">Thysanopoda norvegica</name>
    <dbReference type="NCBI Taxonomy" id="48144"/>
    <lineage>
        <taxon>Eukaryota</taxon>
        <taxon>Metazoa</taxon>
        <taxon>Ecdysozoa</taxon>
        <taxon>Arthropoda</taxon>
        <taxon>Crustacea</taxon>
        <taxon>Multicrustacea</taxon>
        <taxon>Malacostraca</taxon>
        <taxon>Eumalacostraca</taxon>
        <taxon>Eucarida</taxon>
        <taxon>Euphausiacea</taxon>
        <taxon>Euphausiidae</taxon>
        <taxon>Meganyctiphanes</taxon>
    </lineage>
</organism>
<dbReference type="Pfam" id="PF03055">
    <property type="entry name" value="RPE65"/>
    <property type="match status" value="1"/>
</dbReference>
<evidence type="ECO:0000313" key="6">
    <source>
        <dbReference type="EMBL" id="CAL4146233.1"/>
    </source>
</evidence>